<feature type="domain" description="Reverse transcriptase" evidence="11">
    <location>
        <begin position="543"/>
        <end position="722"/>
    </location>
</feature>
<feature type="coiled-coil region" evidence="9">
    <location>
        <begin position="2823"/>
        <end position="2850"/>
    </location>
</feature>
<sequence>MAPVSPIETPGARDPVDPDREEMSLSGLAMKAHELFKAYRYDECLAVLEDLRKKREGDPKVIHNSAITEYYRDGEVDPKKLLGVLSTVQDGTQLQLTATQHLQQRVCTTATTSSSEPRESTPKFDGQEIFCDSMKTDPIPWFRKFELTLQLFNVKQHKHHAYLYSRSGGACQAWLDNLLSKYGVVAADLHTKIIWDDLKAAWHKRFQVEPPEINAMEKLMVFEQGTLPSTDWIAEYQRLTSVPDIQMGFKAIRHYFISRSCPTLSNALTHVEDTLTTTVELFDKAAQIIVTNKEAKNLRSSASGPSRDQHQPRVAVVAAAAPLDQTSEAASASEGDKFAAAREGGHAGRGRGRGKPKTHTVSSPGPGEASQTGPWTPYDISESAYKVHERFPIAFCATTIFIRRSADHTVNFHRRTLSVRDAFGAEVACNIPLPHSSIRCQVVTAKSFRVTCAYEQLEEIGLCFLRTVALADSSPTDLSSDPRVVPLLDEFADIFESPTGVVSGRPISHEIILEVGAVPPKGCIYRMSEEELKVLRAQLDDLLGKGWIRPSSSPYGALVLFVRKKNKDLRLCIDYRKLNAQTVKNAGPLPRIDDLLERLGGAQYFSKLDLKSGYHQISIQPNDRYKTAFKTRYGYFEWVVMPFGLTNAPATFQAAMTNEFRAMLDRFVLVYLDDILVYNRILEDHLGHLRRVLETLRRAKYKANHDKCEFVRQELEYLGHFVTPEGISPLSDKIQAVQEWPEPWNVTDVRSFLDLTGYYQRFIKGYSKIAAHLNKLQCEDRPFDFGEEARGSFFAFKAALLSAEVLRIYDPLAPTRVTTDASGYGIGAVLEQHDGVDWHPVEYFSKKVPLMHSIDNARKKELLAFVHALKRWRHFLLGRSQFRWVTDNNSLVFYKTQDTVNNTIARWMAFIDQFDFFPDHIPGKLNRFADALSRRPDHCTAVYSTFEIDDDLRNSFIRGYHADPDFRDKYANCSSPNPAPSRYRIQEGYLLVHTRGKDLLCVPSDPHLRTRLLGEFHDAPAIGHFGVDRTIGRLCQRFWWPGLLGDVTRYCESCEVCRRCKSRNHRPYGELRPLPVPLRRREAIATDITGPFPKHKTGVDGILTVVDRLTKFAMFLRCRYHAKAPELAEVLYAGWIRTKGYPKEIVCDRDTRFMSDFWLALIKRWGSSLKPSSARHPQTDGQTERAHQTAQVLLRTLIRPDQKDWVERLPDVELAFNSSIHPAIGISPFEFEHGSPVTSPLDTITPRNGESDDHLLFLPSREAATLAAREQAAAATRAAAMTSSGASSVATAAAFSSGPQFGMPTGSTGTSSSTGSRQSTSQMAGSQFSPLTPREREMRELQQVERIRAQLEKELKEATDREKKIKNRTARLETLAADKAELEGKDDSGMNEPMKVLRNNMLSLHAHVDSRLDFLQRSLDQILDILTRPGFRPPAQSPLPLTAMSGPFSVQAGTQPSGLSVSMDFMDTLVTSKSVGDEMDGPTYVIRVPGHLRTHPVFHASKLAPFAETDQFPSRRSMLPPTMDGQVDLNDIVDHRDMPVANPLGRGRPPKPNKEYRVRFRHHTDPKEDRWFTREELIETAPQVVAEYERNLKGKAPANLMINLNGAARQREENVEEEELEEEGDKLWVVDETDKGEACDVAEKAGPPEPLTKSANRAIDSKVSSGGSIVELAKKPRMQVRITRYAKKVIPPCVDNQVPVLDPVVRRRRIRRGAIRVLVAKLGVGLVPRMKSIRKMVRLLGNVICKEVELVDESRLSSDGVVDGVLGLIEDQRIVVLCPSELASTKEEVSPPFECVDEAEELLACIVNGMHDGYFLAEILDRVPVHTIMLLEDGTDAIVGRILGLVLGEAERLQHSLKMPKAKIEELARTADEQLELSGTSSGGMAGGLLLASGTGALGSTAVVAGANGIGGGGSQVPGSGGAANSSSGASGVAGPTGTSGTYIEEYDTSTLTANKAVMLFYLQQYGQVAKILEPLSHNLEPLDEVSMEMGVLPGEDTPPDDRILRSARRPVANVSLGPEGDRILFRQLRERQQLQRRARAAEASRAFASEAAATTAMATSGMVTSAQQTSQASSSGIVGSMVAQSSSQSTGVMASQAAVLTSEDVAIQQAALEEAKLQQALGQIKAEKEKMIRRRARMQRRGADIEELETMDLTNMNDDVRVVRRALLGVIEMHEHLTTILHDIQQSLAILAGRAQAAPSPSGPGAWPVPYPPFSIPSVTGVSPYVATSSVAIVSLGMPLSGGVSAGTSLQAPVQTVFTQTPSQVAVTTQPAVSQPVQPQGTQPQQLAQQPVSQGEPVKMPPEIEGVVAKYSDLFEEPTWVVEREVVHAIEIIPGSSIPKGRIYRMSLGELDELRHQLKEPVEKGWIRPSVSPYGSRVLFVPKKKEGSLRMCIDYRGLNAITVKSREPLPRIDDLLDRVQGCRYFCKIDPKSGYHQIAIRPEDQHKTAFQTRYGLYEFVVMPFGLCNAPGTFQHAMNQIFHDYLDKFVIVYLDDVLIFSKTVEEHVAHLDKVLSLLRQHKLKINGEKYEFGRTRVLYLGHEISTEGLKPDDAKVASIRDWPRPQSVTEMRSSLGMTGYYWTFVKNYSILAAPLTDLTRFDTPWEWTDECEAAFRHLKHALTHYEVLKLPDPDKPFIVTTDASQYGIGAVLAQQEGPKLRPVEYMSKKMLSQKLAKSTYEKELYAVYKALTHWRHYLLGRHGVLEDIVSDRDTHFMSAFWTTLMVESDTSMKRSSARHPQTDGQTEHVHQTAQMMLRTLSRPDQKDWVDRLPDIEFAYNTSVHRAIGVIPFDLHHGGRKGRIFADILLTRAADINSACSPASTRKYRDLLAKARRNMQKAQVRMQQQANRRCIPCPIRTGDLV</sequence>
<dbReference type="Pfam" id="PF00078">
    <property type="entry name" value="RVT_1"/>
    <property type="match status" value="2"/>
</dbReference>
<evidence type="ECO:0000256" key="10">
    <source>
        <dbReference type="SAM" id="MobiDB-lite"/>
    </source>
</evidence>
<dbReference type="InterPro" id="IPR036397">
    <property type="entry name" value="RNaseH_sf"/>
</dbReference>
<name>A0A388L8T1_CHABU</name>
<keyword evidence="9" id="KW-0175">Coiled coil</keyword>
<dbReference type="GO" id="GO:0015074">
    <property type="term" value="P:DNA integration"/>
    <property type="evidence" value="ECO:0007669"/>
    <property type="project" value="InterPro"/>
</dbReference>
<dbReference type="OrthoDB" id="25157at2759"/>
<feature type="domain" description="Reverse transcriptase" evidence="11">
    <location>
        <begin position="2363"/>
        <end position="2543"/>
    </location>
</feature>
<dbReference type="GO" id="GO:0003676">
    <property type="term" value="F:nucleic acid binding"/>
    <property type="evidence" value="ECO:0007669"/>
    <property type="project" value="InterPro"/>
</dbReference>
<evidence type="ECO:0000256" key="7">
    <source>
        <dbReference type="ARBA" id="ARBA00022918"/>
    </source>
</evidence>
<evidence type="ECO:0000256" key="6">
    <source>
        <dbReference type="ARBA" id="ARBA00022801"/>
    </source>
</evidence>
<dbReference type="GO" id="GO:0006508">
    <property type="term" value="P:proteolysis"/>
    <property type="evidence" value="ECO:0007669"/>
    <property type="project" value="UniProtKB-KW"/>
</dbReference>
<dbReference type="FunFam" id="3.30.420.10:FF:000032">
    <property type="entry name" value="Retrovirus-related Pol polyprotein from transposon 297-like Protein"/>
    <property type="match status" value="1"/>
</dbReference>
<evidence type="ECO:0000256" key="5">
    <source>
        <dbReference type="ARBA" id="ARBA00022759"/>
    </source>
</evidence>
<dbReference type="Proteomes" id="UP000265515">
    <property type="component" value="Unassembled WGS sequence"/>
</dbReference>
<dbReference type="PROSITE" id="PS50878">
    <property type="entry name" value="RT_POL"/>
    <property type="match status" value="2"/>
</dbReference>
<dbReference type="InterPro" id="IPR043502">
    <property type="entry name" value="DNA/RNA_pol_sf"/>
</dbReference>
<evidence type="ECO:0000256" key="8">
    <source>
        <dbReference type="ARBA" id="ARBA00023268"/>
    </source>
</evidence>
<dbReference type="InterPro" id="IPR012337">
    <property type="entry name" value="RNaseH-like_sf"/>
</dbReference>
<dbReference type="FunFam" id="3.30.70.270:FF:000020">
    <property type="entry name" value="Transposon Tf2-6 polyprotein-like Protein"/>
    <property type="match status" value="2"/>
</dbReference>
<evidence type="ECO:0000256" key="9">
    <source>
        <dbReference type="SAM" id="Coils"/>
    </source>
</evidence>
<dbReference type="InterPro" id="IPR041577">
    <property type="entry name" value="RT_RNaseH_2"/>
</dbReference>
<feature type="region of interest" description="Disordered" evidence="10">
    <location>
        <begin position="1298"/>
        <end position="1338"/>
    </location>
</feature>
<reference evidence="13 14" key="1">
    <citation type="journal article" date="2018" name="Cell">
        <title>The Chara Genome: Secondary Complexity and Implications for Plant Terrestrialization.</title>
        <authorList>
            <person name="Nishiyama T."/>
            <person name="Sakayama H."/>
            <person name="Vries J.D."/>
            <person name="Buschmann H."/>
            <person name="Saint-Marcoux D."/>
            <person name="Ullrich K.K."/>
            <person name="Haas F.B."/>
            <person name="Vanderstraeten L."/>
            <person name="Becker D."/>
            <person name="Lang D."/>
            <person name="Vosolsobe S."/>
            <person name="Rombauts S."/>
            <person name="Wilhelmsson P.K.I."/>
            <person name="Janitza P."/>
            <person name="Kern R."/>
            <person name="Heyl A."/>
            <person name="Rumpler F."/>
            <person name="Villalobos L.I.A.C."/>
            <person name="Clay J.M."/>
            <person name="Skokan R."/>
            <person name="Toyoda A."/>
            <person name="Suzuki Y."/>
            <person name="Kagoshima H."/>
            <person name="Schijlen E."/>
            <person name="Tajeshwar N."/>
            <person name="Catarino B."/>
            <person name="Hetherington A.J."/>
            <person name="Saltykova A."/>
            <person name="Bonnot C."/>
            <person name="Breuninger H."/>
            <person name="Symeonidi A."/>
            <person name="Radhakrishnan G.V."/>
            <person name="Van Nieuwerburgh F."/>
            <person name="Deforce D."/>
            <person name="Chang C."/>
            <person name="Karol K.G."/>
            <person name="Hedrich R."/>
            <person name="Ulvskov P."/>
            <person name="Glockner G."/>
            <person name="Delwiche C.F."/>
            <person name="Petrasek J."/>
            <person name="Van de Peer Y."/>
            <person name="Friml J."/>
            <person name="Beilby M."/>
            <person name="Dolan L."/>
            <person name="Kohara Y."/>
            <person name="Sugano S."/>
            <person name="Fujiyama A."/>
            <person name="Delaux P.-M."/>
            <person name="Quint M."/>
            <person name="TheiBen G."/>
            <person name="Hagemann M."/>
            <person name="Harholt J."/>
            <person name="Dunand C."/>
            <person name="Zachgo S."/>
            <person name="Langdale J."/>
            <person name="Maumus F."/>
            <person name="Straeten D.V.D."/>
            <person name="Gould S.B."/>
            <person name="Rensing S.A."/>
        </authorList>
    </citation>
    <scope>NUCLEOTIDE SEQUENCE [LARGE SCALE GENOMIC DNA]</scope>
    <source>
        <strain evidence="13 14">S276</strain>
    </source>
</reference>
<keyword evidence="3" id="KW-0548">Nucleotidyltransferase</keyword>
<dbReference type="Gene3D" id="3.30.420.10">
    <property type="entry name" value="Ribonuclease H-like superfamily/Ribonuclease H"/>
    <property type="match status" value="2"/>
</dbReference>
<dbReference type="InterPro" id="IPR043128">
    <property type="entry name" value="Rev_trsase/Diguanyl_cyclase"/>
</dbReference>
<dbReference type="GO" id="GO:0008233">
    <property type="term" value="F:peptidase activity"/>
    <property type="evidence" value="ECO:0007669"/>
    <property type="project" value="UniProtKB-KW"/>
</dbReference>
<evidence type="ECO:0000259" key="12">
    <source>
        <dbReference type="PROSITE" id="PS50994"/>
    </source>
</evidence>
<dbReference type="GO" id="GO:0003964">
    <property type="term" value="F:RNA-directed DNA polymerase activity"/>
    <property type="evidence" value="ECO:0007669"/>
    <property type="project" value="UniProtKB-KW"/>
</dbReference>
<protein>
    <recommendedName>
        <fullName evidence="15">Reverse transcriptase</fullName>
    </recommendedName>
</protein>
<evidence type="ECO:0000256" key="2">
    <source>
        <dbReference type="ARBA" id="ARBA00022679"/>
    </source>
</evidence>
<feature type="region of interest" description="Disordered" evidence="10">
    <location>
        <begin position="2271"/>
        <end position="2298"/>
    </location>
</feature>
<dbReference type="Gene3D" id="1.10.340.70">
    <property type="match status" value="1"/>
</dbReference>
<feature type="coiled-coil region" evidence="9">
    <location>
        <begin position="2108"/>
        <end position="2142"/>
    </location>
</feature>
<dbReference type="FunFam" id="1.10.340.70:FF:000001">
    <property type="entry name" value="Retrovirus-related Pol polyprotein from transposon gypsy-like Protein"/>
    <property type="match status" value="1"/>
</dbReference>
<feature type="compositionally biased region" description="Basic residues" evidence="10">
    <location>
        <begin position="348"/>
        <end position="358"/>
    </location>
</feature>
<dbReference type="InterPro" id="IPR041373">
    <property type="entry name" value="RT_RNaseH"/>
</dbReference>
<dbReference type="GO" id="GO:0004519">
    <property type="term" value="F:endonuclease activity"/>
    <property type="evidence" value="ECO:0007669"/>
    <property type="project" value="UniProtKB-KW"/>
</dbReference>
<feature type="domain" description="Integrase catalytic" evidence="12">
    <location>
        <begin position="1071"/>
        <end position="1236"/>
    </location>
</feature>
<dbReference type="PANTHER" id="PTHR37984">
    <property type="entry name" value="PROTEIN CBG26694"/>
    <property type="match status" value="1"/>
</dbReference>
<keyword evidence="5" id="KW-0255">Endonuclease</keyword>
<dbReference type="CDD" id="cd01647">
    <property type="entry name" value="RT_LTR"/>
    <property type="match status" value="2"/>
</dbReference>
<keyword evidence="7" id="KW-0695">RNA-directed DNA polymerase</keyword>
<dbReference type="Pfam" id="PF17919">
    <property type="entry name" value="RT_RNaseH_2"/>
    <property type="match status" value="1"/>
</dbReference>
<evidence type="ECO:0000313" key="13">
    <source>
        <dbReference type="EMBL" id="GBG78707.1"/>
    </source>
</evidence>
<keyword evidence="1" id="KW-0645">Protease</keyword>
<feature type="compositionally biased region" description="Low complexity" evidence="10">
    <location>
        <begin position="1305"/>
        <end position="1322"/>
    </location>
</feature>
<keyword evidence="2" id="KW-0808">Transferase</keyword>
<organism evidence="13 14">
    <name type="scientific">Chara braunii</name>
    <name type="common">Braun's stonewort</name>
    <dbReference type="NCBI Taxonomy" id="69332"/>
    <lineage>
        <taxon>Eukaryota</taxon>
        <taxon>Viridiplantae</taxon>
        <taxon>Streptophyta</taxon>
        <taxon>Charophyceae</taxon>
        <taxon>Charales</taxon>
        <taxon>Characeae</taxon>
        <taxon>Chara</taxon>
    </lineage>
</organism>
<feature type="region of interest" description="Disordered" evidence="10">
    <location>
        <begin position="342"/>
        <end position="375"/>
    </location>
</feature>
<dbReference type="Gene3D" id="3.10.10.10">
    <property type="entry name" value="HIV Type 1 Reverse Transcriptase, subunit A, domain 1"/>
    <property type="match status" value="2"/>
</dbReference>
<evidence type="ECO:0008006" key="15">
    <source>
        <dbReference type="Google" id="ProtNLM"/>
    </source>
</evidence>
<evidence type="ECO:0000256" key="1">
    <source>
        <dbReference type="ARBA" id="ARBA00022670"/>
    </source>
</evidence>
<dbReference type="SUPFAM" id="SSF56672">
    <property type="entry name" value="DNA/RNA polymerases"/>
    <property type="match status" value="2"/>
</dbReference>
<dbReference type="Gramene" id="GBG78707">
    <property type="protein sequence ID" value="GBG78707"/>
    <property type="gene ID" value="CBR_g27932"/>
</dbReference>
<gene>
    <name evidence="13" type="ORF">CBR_g27932</name>
</gene>
<dbReference type="InterPro" id="IPR041588">
    <property type="entry name" value="Integrase_H2C2"/>
</dbReference>
<dbReference type="FunFam" id="3.10.10.10:FF:000007">
    <property type="entry name" value="Retrovirus-related Pol polyprotein from transposon 17.6-like Protein"/>
    <property type="match status" value="1"/>
</dbReference>
<dbReference type="PROSITE" id="PS50994">
    <property type="entry name" value="INTEGRASE"/>
    <property type="match status" value="2"/>
</dbReference>
<dbReference type="PANTHER" id="PTHR37984:SF5">
    <property type="entry name" value="PROTEIN NYNRIN-LIKE"/>
    <property type="match status" value="1"/>
</dbReference>
<comment type="caution">
    <text evidence="13">The sequence shown here is derived from an EMBL/GenBank/DDBJ whole genome shotgun (WGS) entry which is preliminary data.</text>
</comment>
<keyword evidence="14" id="KW-1185">Reference proteome</keyword>
<dbReference type="InterPro" id="IPR050951">
    <property type="entry name" value="Retrovirus_Pol_polyprotein"/>
</dbReference>
<dbReference type="InterPro" id="IPR000477">
    <property type="entry name" value="RT_dom"/>
</dbReference>
<accession>A0A388L8T1</accession>
<dbReference type="InterPro" id="IPR001584">
    <property type="entry name" value="Integrase_cat-core"/>
</dbReference>
<evidence type="ECO:0000256" key="3">
    <source>
        <dbReference type="ARBA" id="ARBA00022695"/>
    </source>
</evidence>
<dbReference type="Pfam" id="PF17917">
    <property type="entry name" value="RT_RNaseH"/>
    <property type="match status" value="1"/>
</dbReference>
<feature type="domain" description="Integrase catalytic" evidence="12">
    <location>
        <begin position="2631"/>
        <end position="2798"/>
    </location>
</feature>
<feature type="compositionally biased region" description="Low complexity" evidence="10">
    <location>
        <begin position="1923"/>
        <end position="1936"/>
    </location>
</feature>
<feature type="compositionally biased region" description="Low complexity" evidence="10">
    <location>
        <begin position="2274"/>
        <end position="2295"/>
    </location>
</feature>
<feature type="coiled-coil region" evidence="9">
    <location>
        <begin position="2025"/>
        <end position="2052"/>
    </location>
</feature>
<feature type="region of interest" description="Disordered" evidence="10">
    <location>
        <begin position="1"/>
        <end position="21"/>
    </location>
</feature>
<keyword evidence="6" id="KW-0378">Hydrolase</keyword>
<evidence type="ECO:0000259" key="11">
    <source>
        <dbReference type="PROSITE" id="PS50878"/>
    </source>
</evidence>
<feature type="region of interest" description="Disordered" evidence="10">
    <location>
        <begin position="1917"/>
        <end position="1936"/>
    </location>
</feature>
<keyword evidence="8" id="KW-0511">Multifunctional enzyme</keyword>
<dbReference type="Pfam" id="PF17921">
    <property type="entry name" value="Integrase_H2C2"/>
    <property type="match status" value="1"/>
</dbReference>
<dbReference type="EMBL" id="BFEA01000301">
    <property type="protein sequence ID" value="GBG78707.1"/>
    <property type="molecule type" value="Genomic_DNA"/>
</dbReference>
<dbReference type="CDD" id="cd09274">
    <property type="entry name" value="RNase_HI_RT_Ty3"/>
    <property type="match status" value="1"/>
</dbReference>
<dbReference type="Gene3D" id="3.30.70.270">
    <property type="match status" value="4"/>
</dbReference>
<evidence type="ECO:0000313" key="14">
    <source>
        <dbReference type="Proteomes" id="UP000265515"/>
    </source>
</evidence>
<evidence type="ECO:0000256" key="4">
    <source>
        <dbReference type="ARBA" id="ARBA00022722"/>
    </source>
</evidence>
<dbReference type="SUPFAM" id="SSF53098">
    <property type="entry name" value="Ribonuclease H-like"/>
    <property type="match status" value="2"/>
</dbReference>
<feature type="compositionally biased region" description="Polar residues" evidence="10">
    <location>
        <begin position="359"/>
        <end position="374"/>
    </location>
</feature>
<proteinExistence type="predicted"/>
<keyword evidence="4" id="KW-0540">Nuclease</keyword>